<organism evidence="2">
    <name type="scientific">Sphingobacterium sp. (strain 21)</name>
    <dbReference type="NCBI Taxonomy" id="743722"/>
    <lineage>
        <taxon>Bacteria</taxon>
        <taxon>Pseudomonadati</taxon>
        <taxon>Bacteroidota</taxon>
        <taxon>Sphingobacteriia</taxon>
        <taxon>Sphingobacteriales</taxon>
        <taxon>Sphingobacteriaceae</taxon>
        <taxon>Sphingobacterium</taxon>
    </lineage>
</organism>
<feature type="region of interest" description="Disordered" evidence="1">
    <location>
        <begin position="62"/>
        <end position="82"/>
    </location>
</feature>
<reference evidence="2" key="1">
    <citation type="submission" date="2011-03" db="EMBL/GenBank/DDBJ databases">
        <title>Complete sequence of Sphingobacterium sp. 21.</title>
        <authorList>
            <consortium name="US DOE Joint Genome Institute"/>
            <person name="Lucas S."/>
            <person name="Copeland A."/>
            <person name="Lapidus A."/>
            <person name="Cheng J.-F."/>
            <person name="Goodwin L."/>
            <person name="Pitluck S."/>
            <person name="Davenport K."/>
            <person name="Detter J.C."/>
            <person name="Han C."/>
            <person name="Tapia R."/>
            <person name="Land M."/>
            <person name="Hauser L."/>
            <person name="Kyrpides N."/>
            <person name="Ivanova N."/>
            <person name="Ovchinnikova G."/>
            <person name="Pagani I."/>
            <person name="Siebers A.K."/>
            <person name="Allgaier M."/>
            <person name="Thelen M.P."/>
            <person name="Hugenholtz P."/>
            <person name="Woyke T."/>
        </authorList>
    </citation>
    <scope>NUCLEOTIDE SEQUENCE</scope>
    <source>
        <strain evidence="2">21</strain>
    </source>
</reference>
<dbReference type="AlphaFoldDB" id="F4CD61"/>
<dbReference type="STRING" id="743722.Sph21_1102"/>
<feature type="compositionally biased region" description="Polar residues" evidence="1">
    <location>
        <begin position="62"/>
        <end position="76"/>
    </location>
</feature>
<dbReference type="EMBL" id="CP002584">
    <property type="protein sequence ID" value="ADZ77672.1"/>
    <property type="molecule type" value="Genomic_DNA"/>
</dbReference>
<accession>F4CD61</accession>
<gene>
    <name evidence="2" type="ordered locus">Sph21_1102</name>
</gene>
<dbReference type="HOGENOM" id="CLU_2556533_0_0_10"/>
<evidence type="ECO:0000256" key="1">
    <source>
        <dbReference type="SAM" id="MobiDB-lite"/>
    </source>
</evidence>
<dbReference type="PATRIC" id="fig|743722.3.peg.1183"/>
<sequence>MLKNVKFNRKYSFYFKIFKKNKKKLQKIGPTSIRTPLKILNVTFLFTVSSFVSMLKNLSTNHQNKKGLSQMESPSTGYKYLY</sequence>
<proteinExistence type="predicted"/>
<dbReference type="KEGG" id="shg:Sph21_1102"/>
<name>F4CD61_SPHS2</name>
<protein>
    <submittedName>
        <fullName evidence="2">Uncharacterized protein</fullName>
    </submittedName>
</protein>
<evidence type="ECO:0000313" key="2">
    <source>
        <dbReference type="EMBL" id="ADZ77672.1"/>
    </source>
</evidence>